<feature type="transmembrane region" description="Helical" evidence="7">
    <location>
        <begin position="214"/>
        <end position="239"/>
    </location>
</feature>
<dbReference type="Proteomes" id="UP000282084">
    <property type="component" value="Unassembled WGS sequence"/>
</dbReference>
<keyword evidence="10" id="KW-1185">Reference proteome</keyword>
<sequence>MVDGMTKGWVRLQAVAVSGSIAEGVLLTVLPLVAVSITTDPTEVSLVQVVGQAPWLLCSLFAGVLIDRVRRTAVLGLAYAVQACAALALAVAAASGALSLPLLLVVAFVVTSAQVLGDGASGALVPDVVPPSALAAANTRLILLDQGVVRFVVPPVAGYLVAFGFGLPLWPALVAALAALLLSRGIPERPVTPSGQHPLRDIGDGLRFLVGTPLLRSITVAVALGSFAASAQIAMFVLYAHEVLHLGPTGYGVLLACMSVGWVAASFVVHRVVRRLGYAWSMRLAQVGMVVAHALIAVMPPWAVAVGLVLFLESAIIMVWNVCSQSSRQRFTPTGLLGRVLTSHRALAWGLTPLGALAGGLVADGFGLRAVYVMGAAVQAVALVVAWLRLSPEAFAAAEAADAVEPEGTASART</sequence>
<keyword evidence="4 7" id="KW-0812">Transmembrane</keyword>
<evidence type="ECO:0000256" key="7">
    <source>
        <dbReference type="SAM" id="Phobius"/>
    </source>
</evidence>
<evidence type="ECO:0000256" key="1">
    <source>
        <dbReference type="ARBA" id="ARBA00004651"/>
    </source>
</evidence>
<dbReference type="PROSITE" id="PS50850">
    <property type="entry name" value="MFS"/>
    <property type="match status" value="1"/>
</dbReference>
<dbReference type="GO" id="GO:0022857">
    <property type="term" value="F:transmembrane transporter activity"/>
    <property type="evidence" value="ECO:0007669"/>
    <property type="project" value="InterPro"/>
</dbReference>
<dbReference type="AlphaFoldDB" id="A0A495W492"/>
<evidence type="ECO:0000256" key="4">
    <source>
        <dbReference type="ARBA" id="ARBA00022692"/>
    </source>
</evidence>
<feature type="transmembrane region" description="Helical" evidence="7">
    <location>
        <begin position="251"/>
        <end position="269"/>
    </location>
</feature>
<feature type="transmembrane region" description="Helical" evidence="7">
    <location>
        <begin position="369"/>
        <end position="388"/>
    </location>
</feature>
<dbReference type="SUPFAM" id="SSF103473">
    <property type="entry name" value="MFS general substrate transporter"/>
    <property type="match status" value="1"/>
</dbReference>
<dbReference type="InterPro" id="IPR036259">
    <property type="entry name" value="MFS_trans_sf"/>
</dbReference>
<dbReference type="InterPro" id="IPR020846">
    <property type="entry name" value="MFS_dom"/>
</dbReference>
<dbReference type="CDD" id="cd06173">
    <property type="entry name" value="MFS_MefA_like"/>
    <property type="match status" value="1"/>
</dbReference>
<dbReference type="InterPro" id="IPR010290">
    <property type="entry name" value="TM_effector"/>
</dbReference>
<reference evidence="9 10" key="1">
    <citation type="submission" date="2018-10" db="EMBL/GenBank/DDBJ databases">
        <title>Sequencing the genomes of 1000 actinobacteria strains.</title>
        <authorList>
            <person name="Klenk H.-P."/>
        </authorList>
    </citation>
    <scope>NUCLEOTIDE SEQUENCE [LARGE SCALE GENOMIC DNA]</scope>
    <source>
        <strain evidence="9 10">DSM 43800</strain>
    </source>
</reference>
<dbReference type="Pfam" id="PF05977">
    <property type="entry name" value="MFS_3"/>
    <property type="match status" value="1"/>
</dbReference>
<proteinExistence type="predicted"/>
<evidence type="ECO:0000256" key="5">
    <source>
        <dbReference type="ARBA" id="ARBA00022989"/>
    </source>
</evidence>
<evidence type="ECO:0000256" key="3">
    <source>
        <dbReference type="ARBA" id="ARBA00022475"/>
    </source>
</evidence>
<dbReference type="Gene3D" id="1.20.1250.20">
    <property type="entry name" value="MFS general substrate transporter like domains"/>
    <property type="match status" value="1"/>
</dbReference>
<feature type="transmembrane region" description="Helical" evidence="7">
    <location>
        <begin position="276"/>
        <end position="296"/>
    </location>
</feature>
<keyword evidence="3" id="KW-1003">Cell membrane</keyword>
<keyword evidence="6 7" id="KW-0472">Membrane</keyword>
<evidence type="ECO:0000313" key="9">
    <source>
        <dbReference type="EMBL" id="RKT56531.1"/>
    </source>
</evidence>
<feature type="transmembrane region" description="Helical" evidence="7">
    <location>
        <begin position="12"/>
        <end position="34"/>
    </location>
</feature>
<comment type="subcellular location">
    <subcellularLocation>
        <location evidence="1">Cell membrane</location>
        <topology evidence="1">Multi-pass membrane protein</topology>
    </subcellularLocation>
</comment>
<evidence type="ECO:0000256" key="6">
    <source>
        <dbReference type="ARBA" id="ARBA00023136"/>
    </source>
</evidence>
<name>A0A495W492_9PSEU</name>
<gene>
    <name evidence="9" type="ORF">C8E97_5230</name>
</gene>
<keyword evidence="5 7" id="KW-1133">Transmembrane helix</keyword>
<dbReference type="GO" id="GO:0005886">
    <property type="term" value="C:plasma membrane"/>
    <property type="evidence" value="ECO:0007669"/>
    <property type="project" value="UniProtKB-SubCell"/>
</dbReference>
<evidence type="ECO:0000256" key="2">
    <source>
        <dbReference type="ARBA" id="ARBA00022448"/>
    </source>
</evidence>
<feature type="transmembrane region" description="Helical" evidence="7">
    <location>
        <begin position="46"/>
        <end position="65"/>
    </location>
</feature>
<accession>A0A495W492</accession>
<organism evidence="9 10">
    <name type="scientific">Saccharothrix australiensis</name>
    <dbReference type="NCBI Taxonomy" id="2072"/>
    <lineage>
        <taxon>Bacteria</taxon>
        <taxon>Bacillati</taxon>
        <taxon>Actinomycetota</taxon>
        <taxon>Actinomycetes</taxon>
        <taxon>Pseudonocardiales</taxon>
        <taxon>Pseudonocardiaceae</taxon>
        <taxon>Saccharothrix</taxon>
    </lineage>
</organism>
<feature type="transmembrane region" description="Helical" evidence="7">
    <location>
        <begin position="156"/>
        <end position="182"/>
    </location>
</feature>
<evidence type="ECO:0000313" key="10">
    <source>
        <dbReference type="Proteomes" id="UP000282084"/>
    </source>
</evidence>
<feature type="transmembrane region" description="Helical" evidence="7">
    <location>
        <begin position="344"/>
        <end position="363"/>
    </location>
</feature>
<comment type="caution">
    <text evidence="9">The sequence shown here is derived from an EMBL/GenBank/DDBJ whole genome shotgun (WGS) entry which is preliminary data.</text>
</comment>
<dbReference type="PANTHER" id="PTHR23513">
    <property type="entry name" value="INTEGRAL MEMBRANE EFFLUX PROTEIN-RELATED"/>
    <property type="match status" value="1"/>
</dbReference>
<dbReference type="PANTHER" id="PTHR23513:SF6">
    <property type="entry name" value="MAJOR FACILITATOR SUPERFAMILY ASSOCIATED DOMAIN-CONTAINING PROTEIN"/>
    <property type="match status" value="1"/>
</dbReference>
<dbReference type="EMBL" id="RBXO01000001">
    <property type="protein sequence ID" value="RKT56531.1"/>
    <property type="molecule type" value="Genomic_DNA"/>
</dbReference>
<feature type="transmembrane region" description="Helical" evidence="7">
    <location>
        <begin position="302"/>
        <end position="323"/>
    </location>
</feature>
<evidence type="ECO:0000259" key="8">
    <source>
        <dbReference type="PROSITE" id="PS50850"/>
    </source>
</evidence>
<protein>
    <submittedName>
        <fullName evidence="9">Putative MFS family arabinose efflux permease</fullName>
    </submittedName>
</protein>
<feature type="domain" description="Major facilitator superfamily (MFS) profile" evidence="8">
    <location>
        <begin position="1"/>
        <end position="394"/>
    </location>
</feature>
<keyword evidence="2" id="KW-0813">Transport</keyword>
<feature type="transmembrane region" description="Helical" evidence="7">
    <location>
        <begin position="77"/>
        <end position="110"/>
    </location>
</feature>